<protein>
    <submittedName>
        <fullName evidence="1">Uncharacterized protein</fullName>
    </submittedName>
</protein>
<dbReference type="Gramene" id="OPUNC11G15430.1">
    <property type="protein sequence ID" value="OPUNC11G15430.1"/>
    <property type="gene ID" value="OPUNC11G15430"/>
</dbReference>
<reference evidence="1" key="1">
    <citation type="submission" date="2015-04" db="UniProtKB">
        <authorList>
            <consortium name="EnsemblPlants"/>
        </authorList>
    </citation>
    <scope>IDENTIFICATION</scope>
</reference>
<dbReference type="Proteomes" id="UP000026962">
    <property type="component" value="Chromosome 11"/>
</dbReference>
<proteinExistence type="predicted"/>
<evidence type="ECO:0000313" key="2">
    <source>
        <dbReference type="Proteomes" id="UP000026962"/>
    </source>
</evidence>
<name>A0A0E0MGU6_ORYPU</name>
<accession>A0A0E0MGU6</accession>
<keyword evidence="2" id="KW-1185">Reference proteome</keyword>
<sequence>MDNGGGGGAPAEDGGGGGMFLGGGFAGPVLGGGGAAGVGDGGFPPGFAAIPITGAGAGVSGQDAVYAGSPTPTRTTKMGTRIWATVMMQKRGARARLPGGHC</sequence>
<reference evidence="1" key="2">
    <citation type="submission" date="2018-05" db="EMBL/GenBank/DDBJ databases">
        <title>OpunRS2 (Oryza punctata Reference Sequence Version 2).</title>
        <authorList>
            <person name="Zhang J."/>
            <person name="Kudrna D."/>
            <person name="Lee S."/>
            <person name="Talag J."/>
            <person name="Welchert J."/>
            <person name="Wing R.A."/>
        </authorList>
    </citation>
    <scope>NUCLEOTIDE SEQUENCE [LARGE SCALE GENOMIC DNA]</scope>
</reference>
<evidence type="ECO:0000313" key="1">
    <source>
        <dbReference type="EnsemblPlants" id="OPUNC11G15430.1"/>
    </source>
</evidence>
<organism evidence="1">
    <name type="scientific">Oryza punctata</name>
    <name type="common">Red rice</name>
    <dbReference type="NCBI Taxonomy" id="4537"/>
    <lineage>
        <taxon>Eukaryota</taxon>
        <taxon>Viridiplantae</taxon>
        <taxon>Streptophyta</taxon>
        <taxon>Embryophyta</taxon>
        <taxon>Tracheophyta</taxon>
        <taxon>Spermatophyta</taxon>
        <taxon>Magnoliopsida</taxon>
        <taxon>Liliopsida</taxon>
        <taxon>Poales</taxon>
        <taxon>Poaceae</taxon>
        <taxon>BOP clade</taxon>
        <taxon>Oryzoideae</taxon>
        <taxon>Oryzeae</taxon>
        <taxon>Oryzinae</taxon>
        <taxon>Oryza</taxon>
    </lineage>
</organism>
<dbReference type="HOGENOM" id="CLU_2282011_0_0_1"/>
<dbReference type="EnsemblPlants" id="OPUNC11G15430.1">
    <property type="protein sequence ID" value="OPUNC11G15430.1"/>
    <property type="gene ID" value="OPUNC11G15430"/>
</dbReference>
<dbReference type="AlphaFoldDB" id="A0A0E0MGU6"/>